<sequence length="107" mass="12190">MDVLRSAVPSSPTMFGDRTEASGPLDFNVLQVFHLIHLVIRPDLPSSPTMFGDRTEASGPLEFNVLQVFHLIQLVIRPDREIVISTKMEVSVDVEYLMEFTWIFQIN</sequence>
<dbReference type="AlphaFoldDB" id="A0AAV4T2B4"/>
<organism evidence="1 2">
    <name type="scientific">Caerostris darwini</name>
    <dbReference type="NCBI Taxonomy" id="1538125"/>
    <lineage>
        <taxon>Eukaryota</taxon>
        <taxon>Metazoa</taxon>
        <taxon>Ecdysozoa</taxon>
        <taxon>Arthropoda</taxon>
        <taxon>Chelicerata</taxon>
        <taxon>Arachnida</taxon>
        <taxon>Araneae</taxon>
        <taxon>Araneomorphae</taxon>
        <taxon>Entelegynae</taxon>
        <taxon>Araneoidea</taxon>
        <taxon>Araneidae</taxon>
        <taxon>Caerostris</taxon>
    </lineage>
</organism>
<proteinExistence type="predicted"/>
<accession>A0AAV4T2B4</accession>
<dbReference type="Proteomes" id="UP001054837">
    <property type="component" value="Unassembled WGS sequence"/>
</dbReference>
<comment type="caution">
    <text evidence="1">The sequence shown here is derived from an EMBL/GenBank/DDBJ whole genome shotgun (WGS) entry which is preliminary data.</text>
</comment>
<name>A0AAV4T2B4_9ARAC</name>
<protein>
    <submittedName>
        <fullName evidence="1">Uncharacterized protein</fullName>
    </submittedName>
</protein>
<reference evidence="1 2" key="1">
    <citation type="submission" date="2021-06" db="EMBL/GenBank/DDBJ databases">
        <title>Caerostris darwini draft genome.</title>
        <authorList>
            <person name="Kono N."/>
            <person name="Arakawa K."/>
        </authorList>
    </citation>
    <scope>NUCLEOTIDE SEQUENCE [LARGE SCALE GENOMIC DNA]</scope>
</reference>
<gene>
    <name evidence="1" type="ORF">CDAR_587151</name>
</gene>
<keyword evidence="2" id="KW-1185">Reference proteome</keyword>
<evidence type="ECO:0000313" key="2">
    <source>
        <dbReference type="Proteomes" id="UP001054837"/>
    </source>
</evidence>
<dbReference type="EMBL" id="BPLQ01008705">
    <property type="protein sequence ID" value="GIY39002.1"/>
    <property type="molecule type" value="Genomic_DNA"/>
</dbReference>
<evidence type="ECO:0000313" key="1">
    <source>
        <dbReference type="EMBL" id="GIY39002.1"/>
    </source>
</evidence>